<feature type="region of interest" description="Disordered" evidence="1">
    <location>
        <begin position="1"/>
        <end position="54"/>
    </location>
</feature>
<organism evidence="2 3">
    <name type="scientific">Trifolium medium</name>
    <dbReference type="NCBI Taxonomy" id="97028"/>
    <lineage>
        <taxon>Eukaryota</taxon>
        <taxon>Viridiplantae</taxon>
        <taxon>Streptophyta</taxon>
        <taxon>Embryophyta</taxon>
        <taxon>Tracheophyta</taxon>
        <taxon>Spermatophyta</taxon>
        <taxon>Magnoliopsida</taxon>
        <taxon>eudicotyledons</taxon>
        <taxon>Gunneridae</taxon>
        <taxon>Pentapetalae</taxon>
        <taxon>rosids</taxon>
        <taxon>fabids</taxon>
        <taxon>Fabales</taxon>
        <taxon>Fabaceae</taxon>
        <taxon>Papilionoideae</taxon>
        <taxon>50 kb inversion clade</taxon>
        <taxon>NPAAA clade</taxon>
        <taxon>Hologalegina</taxon>
        <taxon>IRL clade</taxon>
        <taxon>Trifolieae</taxon>
        <taxon>Trifolium</taxon>
    </lineage>
</organism>
<name>A0A392QHU3_9FABA</name>
<feature type="non-terminal residue" evidence="2">
    <location>
        <position position="1"/>
    </location>
</feature>
<dbReference type="AlphaFoldDB" id="A0A392QHU3"/>
<sequence>CNNTGRDVWRNRNGSISNGMDYIGANEKSTRSKARARRTHHRGWLRPTSGGIRHRKTHISKMCHQRDIASSPADSPSPP</sequence>
<reference evidence="2 3" key="1">
    <citation type="journal article" date="2018" name="Front. Plant Sci.">
        <title>Red Clover (Trifolium pratense) and Zigzag Clover (T. medium) - A Picture of Genomic Similarities and Differences.</title>
        <authorList>
            <person name="Dluhosova J."/>
            <person name="Istvanek J."/>
            <person name="Nedelnik J."/>
            <person name="Repkova J."/>
        </authorList>
    </citation>
    <scope>NUCLEOTIDE SEQUENCE [LARGE SCALE GENOMIC DNA]</scope>
    <source>
        <strain evidence="3">cv. 10/8</strain>
        <tissue evidence="2">Leaf</tissue>
    </source>
</reference>
<evidence type="ECO:0000256" key="1">
    <source>
        <dbReference type="SAM" id="MobiDB-lite"/>
    </source>
</evidence>
<comment type="caution">
    <text evidence="2">The sequence shown here is derived from an EMBL/GenBank/DDBJ whole genome shotgun (WGS) entry which is preliminary data.</text>
</comment>
<keyword evidence="3" id="KW-1185">Reference proteome</keyword>
<evidence type="ECO:0000313" key="2">
    <source>
        <dbReference type="EMBL" id="MCI23971.1"/>
    </source>
</evidence>
<protein>
    <submittedName>
        <fullName evidence="2">Uncharacterized protein</fullName>
    </submittedName>
</protein>
<dbReference type="Proteomes" id="UP000265520">
    <property type="component" value="Unassembled WGS sequence"/>
</dbReference>
<evidence type="ECO:0000313" key="3">
    <source>
        <dbReference type="Proteomes" id="UP000265520"/>
    </source>
</evidence>
<accession>A0A392QHU3</accession>
<proteinExistence type="predicted"/>
<feature type="compositionally biased region" description="Basic residues" evidence="1">
    <location>
        <begin position="31"/>
        <end position="44"/>
    </location>
</feature>
<dbReference type="EMBL" id="LXQA010138887">
    <property type="protein sequence ID" value="MCI23971.1"/>
    <property type="molecule type" value="Genomic_DNA"/>
</dbReference>